<evidence type="ECO:0000256" key="6">
    <source>
        <dbReference type="SAM" id="Phobius"/>
    </source>
</evidence>
<dbReference type="InterPro" id="IPR050367">
    <property type="entry name" value="APC_superfamily"/>
</dbReference>
<dbReference type="eggNOG" id="arCOG00009">
    <property type="taxonomic scope" value="Archaea"/>
</dbReference>
<accession>L9WIE3</accession>
<dbReference type="OrthoDB" id="200332at2157"/>
<dbReference type="Pfam" id="PF13520">
    <property type="entry name" value="AA_permease_2"/>
    <property type="match status" value="1"/>
</dbReference>
<keyword evidence="4 6" id="KW-1133">Transmembrane helix</keyword>
<dbReference type="GO" id="GO:0005886">
    <property type="term" value="C:plasma membrane"/>
    <property type="evidence" value="ECO:0007669"/>
    <property type="project" value="UniProtKB-SubCell"/>
</dbReference>
<evidence type="ECO:0000313" key="7">
    <source>
        <dbReference type="EMBL" id="ELY49275.1"/>
    </source>
</evidence>
<evidence type="ECO:0000313" key="8">
    <source>
        <dbReference type="Proteomes" id="UP000011602"/>
    </source>
</evidence>
<feature type="transmembrane region" description="Helical" evidence="6">
    <location>
        <begin position="86"/>
        <end position="110"/>
    </location>
</feature>
<keyword evidence="8" id="KW-1185">Reference proteome</keyword>
<proteinExistence type="predicted"/>
<feature type="transmembrane region" description="Helical" evidence="6">
    <location>
        <begin position="190"/>
        <end position="207"/>
    </location>
</feature>
<keyword evidence="5 6" id="KW-0472">Membrane</keyword>
<protein>
    <submittedName>
        <fullName evidence="7">Amino acid permease-associated protein</fullName>
    </submittedName>
</protein>
<comment type="caution">
    <text evidence="7">The sequence shown here is derived from an EMBL/GenBank/DDBJ whole genome shotgun (WGS) entry which is preliminary data.</text>
</comment>
<keyword evidence="2" id="KW-1003">Cell membrane</keyword>
<feature type="transmembrane region" description="Helical" evidence="6">
    <location>
        <begin position="270"/>
        <end position="294"/>
    </location>
</feature>
<feature type="transmembrane region" description="Helical" evidence="6">
    <location>
        <begin position="348"/>
        <end position="368"/>
    </location>
</feature>
<dbReference type="PANTHER" id="PTHR42770">
    <property type="entry name" value="AMINO ACID TRANSPORTER-RELATED"/>
    <property type="match status" value="1"/>
</dbReference>
<sequence>MTEHRIINTKVGVLGATALVIGNVIGVSAFVLPGPLAGDTGPGIIVALLLAMIPLVFGILLSLQLGSAIPVAGGSYVYASRLVGPFWGFLLPWITIPGVWAGMLFIGIGFAEYVSFVSETVAAIPEIPELALVYALLIPFIVLNVLGIKMVAIVQFAMVSLIVVGMLSFIVPGLFEVNAANYDPLFPEGVGPVIVAVVSLYFPLRGFRLIVEIGEEMEDPARNIPRALALSAAVSLTLLAGLIAVLVGVTNWQDLAGMDAAVAQVSLDNFPAPLTALVLAAAAMGALTSINMTYTAYSRQLMRAGRDYVIPSAIARVHDRFESPHVAVLVLGIPPLLVAPVAPDTVTLSIALSLTILFGLAIAGVTLWNLPKVYPQRYEYSLFKLPPVVLKIVAVGATVSALLLWVLVSTQMPLMVAVLAGWLVLGYVVYKLRVRWFERRGVDLKERMSTLHESEKERADSGQARADT</sequence>
<evidence type="ECO:0000256" key="3">
    <source>
        <dbReference type="ARBA" id="ARBA00022692"/>
    </source>
</evidence>
<feature type="transmembrane region" description="Helical" evidence="6">
    <location>
        <begin position="44"/>
        <end position="65"/>
    </location>
</feature>
<evidence type="ECO:0000256" key="5">
    <source>
        <dbReference type="ARBA" id="ARBA00023136"/>
    </source>
</evidence>
<evidence type="ECO:0000256" key="2">
    <source>
        <dbReference type="ARBA" id="ARBA00022475"/>
    </source>
</evidence>
<dbReference type="AlphaFoldDB" id="L9WIE3"/>
<feature type="transmembrane region" description="Helical" evidence="6">
    <location>
        <begin position="12"/>
        <end position="32"/>
    </location>
</feature>
<feature type="transmembrane region" description="Helical" evidence="6">
    <location>
        <begin position="228"/>
        <end position="250"/>
    </location>
</feature>
<gene>
    <name evidence="7" type="ORF">C493_20431</name>
</gene>
<dbReference type="PANTHER" id="PTHR42770:SF7">
    <property type="entry name" value="MEMBRANE PROTEIN"/>
    <property type="match status" value="1"/>
</dbReference>
<feature type="transmembrane region" description="Helical" evidence="6">
    <location>
        <begin position="414"/>
        <end position="430"/>
    </location>
</feature>
<dbReference type="GO" id="GO:0022857">
    <property type="term" value="F:transmembrane transporter activity"/>
    <property type="evidence" value="ECO:0007669"/>
    <property type="project" value="InterPro"/>
</dbReference>
<evidence type="ECO:0000256" key="4">
    <source>
        <dbReference type="ARBA" id="ARBA00022989"/>
    </source>
</evidence>
<reference evidence="7 8" key="1">
    <citation type="journal article" date="2014" name="PLoS Genet.">
        <title>Phylogenetically driven sequencing of extremely halophilic archaea reveals strategies for static and dynamic osmo-response.</title>
        <authorList>
            <person name="Becker E.A."/>
            <person name="Seitzer P.M."/>
            <person name="Tritt A."/>
            <person name="Larsen D."/>
            <person name="Krusor M."/>
            <person name="Yao A.I."/>
            <person name="Wu D."/>
            <person name="Madern D."/>
            <person name="Eisen J.A."/>
            <person name="Darling A.E."/>
            <person name="Facciotti M.T."/>
        </authorList>
    </citation>
    <scope>NUCLEOTIDE SEQUENCE [LARGE SCALE GENOMIC DNA]</scope>
    <source>
        <strain evidence="7 8">JCM 12255</strain>
    </source>
</reference>
<comment type="subcellular location">
    <subcellularLocation>
        <location evidence="1">Cell membrane</location>
        <topology evidence="1">Multi-pass membrane protein</topology>
    </subcellularLocation>
</comment>
<feature type="transmembrane region" description="Helical" evidence="6">
    <location>
        <begin position="130"/>
        <end position="146"/>
    </location>
</feature>
<dbReference type="RefSeq" id="WP_007261338.1">
    <property type="nucleotide sequence ID" value="NZ_AOHZ01000096.1"/>
</dbReference>
<organism evidence="7 8">
    <name type="scientific">Natronolimnohabitans innermongolicus JCM 12255</name>
    <dbReference type="NCBI Taxonomy" id="1227499"/>
    <lineage>
        <taxon>Archaea</taxon>
        <taxon>Methanobacteriati</taxon>
        <taxon>Methanobacteriota</taxon>
        <taxon>Stenosarchaea group</taxon>
        <taxon>Halobacteria</taxon>
        <taxon>Halobacteriales</taxon>
        <taxon>Natrialbaceae</taxon>
        <taxon>Natronolimnohabitans</taxon>
    </lineage>
</organism>
<dbReference type="EMBL" id="AOHZ01000096">
    <property type="protein sequence ID" value="ELY49275.1"/>
    <property type="molecule type" value="Genomic_DNA"/>
</dbReference>
<name>L9WIE3_9EURY</name>
<dbReference type="Proteomes" id="UP000011602">
    <property type="component" value="Unassembled WGS sequence"/>
</dbReference>
<feature type="transmembrane region" description="Helical" evidence="6">
    <location>
        <begin position="326"/>
        <end position="342"/>
    </location>
</feature>
<evidence type="ECO:0000256" key="1">
    <source>
        <dbReference type="ARBA" id="ARBA00004651"/>
    </source>
</evidence>
<dbReference type="Gene3D" id="1.20.1740.10">
    <property type="entry name" value="Amino acid/polyamine transporter I"/>
    <property type="match status" value="1"/>
</dbReference>
<dbReference type="STRING" id="1227499.C493_20431"/>
<feature type="transmembrane region" description="Helical" evidence="6">
    <location>
        <begin position="388"/>
        <end position="408"/>
    </location>
</feature>
<dbReference type="PIRSF" id="PIRSF006060">
    <property type="entry name" value="AA_transporter"/>
    <property type="match status" value="1"/>
</dbReference>
<dbReference type="PATRIC" id="fig|1227499.3.peg.4198"/>
<dbReference type="InterPro" id="IPR002293">
    <property type="entry name" value="AA/rel_permease1"/>
</dbReference>
<keyword evidence="3 6" id="KW-0812">Transmembrane</keyword>
<feature type="transmembrane region" description="Helical" evidence="6">
    <location>
        <begin position="153"/>
        <end position="175"/>
    </location>
</feature>